<reference evidence="1" key="1">
    <citation type="submission" date="2023-10" db="EMBL/GenBank/DDBJ databases">
        <title>Genome assembly of Pristionchus species.</title>
        <authorList>
            <person name="Yoshida K."/>
            <person name="Sommer R.J."/>
        </authorList>
    </citation>
    <scope>NUCLEOTIDE SEQUENCE</scope>
    <source>
        <strain evidence="1">RS5133</strain>
    </source>
</reference>
<dbReference type="Proteomes" id="UP001432322">
    <property type="component" value="Unassembled WGS sequence"/>
</dbReference>
<protein>
    <submittedName>
        <fullName evidence="1">Uncharacterized protein</fullName>
    </submittedName>
</protein>
<keyword evidence="2" id="KW-1185">Reference proteome</keyword>
<comment type="caution">
    <text evidence="1">The sequence shown here is derived from an EMBL/GenBank/DDBJ whole genome shotgun (WGS) entry which is preliminary data.</text>
</comment>
<accession>A0AAV5WGL8</accession>
<feature type="non-terminal residue" evidence="1">
    <location>
        <position position="234"/>
    </location>
</feature>
<sequence length="234" mass="24812">SGRVFIRNYKLEAIVVFLRSHGALLNFPIAASGDALWGTTVAAIVARHSLSLHLLDRLYRSLVALGRVLVVRIDGSSSGGSVGGLFLFLSVVEVIVGGDGNSHLDCCDFSSPPLGDNNLALRRAWSRCGESANALGVFNGGNLSLRLSFALAEASHLHISTLSLLMVDLRSPSLRGESATLGTGSCGEADASLIDNLSLEPAGNVLACKFKWIRIPYGRIPLRGCNINEANEQQ</sequence>
<evidence type="ECO:0000313" key="2">
    <source>
        <dbReference type="Proteomes" id="UP001432322"/>
    </source>
</evidence>
<evidence type="ECO:0000313" key="1">
    <source>
        <dbReference type="EMBL" id="GMT31396.1"/>
    </source>
</evidence>
<feature type="non-terminal residue" evidence="1">
    <location>
        <position position="1"/>
    </location>
</feature>
<name>A0AAV5WGL8_9BILA</name>
<organism evidence="1 2">
    <name type="scientific">Pristionchus fissidentatus</name>
    <dbReference type="NCBI Taxonomy" id="1538716"/>
    <lineage>
        <taxon>Eukaryota</taxon>
        <taxon>Metazoa</taxon>
        <taxon>Ecdysozoa</taxon>
        <taxon>Nematoda</taxon>
        <taxon>Chromadorea</taxon>
        <taxon>Rhabditida</taxon>
        <taxon>Rhabditina</taxon>
        <taxon>Diplogasteromorpha</taxon>
        <taxon>Diplogasteroidea</taxon>
        <taxon>Neodiplogasteridae</taxon>
        <taxon>Pristionchus</taxon>
    </lineage>
</organism>
<dbReference type="EMBL" id="BTSY01000006">
    <property type="protein sequence ID" value="GMT31396.1"/>
    <property type="molecule type" value="Genomic_DNA"/>
</dbReference>
<gene>
    <name evidence="1" type="ORF">PFISCL1PPCAC_22693</name>
</gene>
<dbReference type="AlphaFoldDB" id="A0AAV5WGL8"/>
<proteinExistence type="predicted"/>